<feature type="signal peptide" evidence="2">
    <location>
        <begin position="1"/>
        <end position="23"/>
    </location>
</feature>
<evidence type="ECO:0000256" key="1">
    <source>
        <dbReference type="SAM" id="MobiDB-lite"/>
    </source>
</evidence>
<dbReference type="Proteomes" id="UP001501337">
    <property type="component" value="Unassembled WGS sequence"/>
</dbReference>
<sequence>MRYGNVANGFKLTALTVALLSLAACGGGGGSSKSKGNPATVNPDLPIDNSGDPVGVPTTPPVNETQFQTLNEAIAGFSIFVQDPVVPSNAWEKCGEPRFSTYTVGERKLNVGFRGDNVFNFAQEERMARIAGLALETTLSNYGFFGTEDGLRSQALPYYVCVKAENSPLNSTEFFAEMGPFDQDKGFYRQAKDQLANSFVERLRTTTDNYDQVYFWFDEGLANYSGDNLLIGSPVTWQNSFAGPDALPNPMTVERLPNDAAGSPSDPNSKFFTLYPYYATVVAYFLSDSGLGLTKEDMANLLQRGVALNNFGAAFTEVSPVDYPTIKAEIVPRVTAWLEQESSTTDLIGLAADKGAVTGVTIQRKPDWQFEPIKGYNIVQQSSGNYSFDSLVYTLDDDNYDLYLTTASGCLKSQVGVTAGKAAPSTEVSGAQSIPCNQIPL</sequence>
<keyword evidence="2" id="KW-0732">Signal</keyword>
<evidence type="ECO:0000313" key="4">
    <source>
        <dbReference type="Proteomes" id="UP001501337"/>
    </source>
</evidence>
<feature type="chain" id="PRO_5046571846" evidence="2">
    <location>
        <begin position="24"/>
        <end position="441"/>
    </location>
</feature>
<dbReference type="RefSeq" id="WP_344808739.1">
    <property type="nucleotide sequence ID" value="NZ_BAABBO010000018.1"/>
</dbReference>
<proteinExistence type="predicted"/>
<dbReference type="PROSITE" id="PS51257">
    <property type="entry name" value="PROKAR_LIPOPROTEIN"/>
    <property type="match status" value="1"/>
</dbReference>
<reference evidence="4" key="1">
    <citation type="journal article" date="2019" name="Int. J. Syst. Evol. Microbiol.">
        <title>The Global Catalogue of Microorganisms (GCM) 10K type strain sequencing project: providing services to taxonomists for standard genome sequencing and annotation.</title>
        <authorList>
            <consortium name="The Broad Institute Genomics Platform"/>
            <consortium name="The Broad Institute Genome Sequencing Center for Infectious Disease"/>
            <person name="Wu L."/>
            <person name="Ma J."/>
        </authorList>
    </citation>
    <scope>NUCLEOTIDE SEQUENCE [LARGE SCALE GENOMIC DNA]</scope>
    <source>
        <strain evidence="4">JCM 17555</strain>
    </source>
</reference>
<organism evidence="3 4">
    <name type="scientific">Allohahella marinimesophila</name>
    <dbReference type="NCBI Taxonomy" id="1054972"/>
    <lineage>
        <taxon>Bacteria</taxon>
        <taxon>Pseudomonadati</taxon>
        <taxon>Pseudomonadota</taxon>
        <taxon>Gammaproteobacteria</taxon>
        <taxon>Oceanospirillales</taxon>
        <taxon>Hahellaceae</taxon>
        <taxon>Allohahella</taxon>
    </lineage>
</organism>
<protein>
    <submittedName>
        <fullName evidence="3">Uncharacterized protein</fullName>
    </submittedName>
</protein>
<keyword evidence="4" id="KW-1185">Reference proteome</keyword>
<evidence type="ECO:0000313" key="3">
    <source>
        <dbReference type="EMBL" id="GAA3974661.1"/>
    </source>
</evidence>
<evidence type="ECO:0000256" key="2">
    <source>
        <dbReference type="SAM" id="SignalP"/>
    </source>
</evidence>
<feature type="region of interest" description="Disordered" evidence="1">
    <location>
        <begin position="28"/>
        <end position="54"/>
    </location>
</feature>
<dbReference type="EMBL" id="BAABBO010000018">
    <property type="protein sequence ID" value="GAA3974661.1"/>
    <property type="molecule type" value="Genomic_DNA"/>
</dbReference>
<gene>
    <name evidence="3" type="ORF">GCM10022278_34620</name>
</gene>
<comment type="caution">
    <text evidence="3">The sequence shown here is derived from an EMBL/GenBank/DDBJ whole genome shotgun (WGS) entry which is preliminary data.</text>
</comment>
<accession>A0ABP7Q151</accession>
<name>A0ABP7Q151_9GAMM</name>